<dbReference type="HOGENOM" id="CLU_690147_0_0_4"/>
<dbReference type="eggNOG" id="ENOG5034A26">
    <property type="taxonomic scope" value="Bacteria"/>
</dbReference>
<dbReference type="EMBL" id="CP001054">
    <property type="protein sequence ID" value="ACD21661.1"/>
    <property type="molecule type" value="Genomic_DNA"/>
</dbReference>
<feature type="transmembrane region" description="Helical" evidence="2">
    <location>
        <begin position="337"/>
        <end position="357"/>
    </location>
</feature>
<proteinExistence type="predicted"/>
<dbReference type="AlphaFoldDB" id="B2THA5"/>
<gene>
    <name evidence="3" type="ordered locus">Bphyt_7376</name>
</gene>
<dbReference type="Proteomes" id="UP000001739">
    <property type="component" value="Plasmid pBPHYT01"/>
</dbReference>
<evidence type="ECO:0000256" key="1">
    <source>
        <dbReference type="SAM" id="MobiDB-lite"/>
    </source>
</evidence>
<evidence type="ECO:0000256" key="2">
    <source>
        <dbReference type="SAM" id="Phobius"/>
    </source>
</evidence>
<protein>
    <recommendedName>
        <fullName evidence="5">Transmembrane protein</fullName>
    </recommendedName>
</protein>
<keyword evidence="2" id="KW-0472">Membrane</keyword>
<keyword evidence="2" id="KW-0812">Transmembrane</keyword>
<accession>B2THA5</accession>
<evidence type="ECO:0008006" key="5">
    <source>
        <dbReference type="Google" id="ProtNLM"/>
    </source>
</evidence>
<name>B2THA5_PARPJ</name>
<keyword evidence="2" id="KW-1133">Transmembrane helix</keyword>
<geneLocation type="plasmid" evidence="3 4">
    <name>pBPHYT01</name>
</geneLocation>
<dbReference type="KEGG" id="bpy:Bphyt_7376"/>
<sequence length="399" mass="44525">MTRDPIEDPQARGDLHVEDAGEDDDYDDSYLFPMPSLKEKTSEELRAFIAANMADAHDQTDGTDMNSDVRIDHAQDAIEQARDILMKRGHSFTQEDREQMSFLSWPLTPEEQAEKNRRDAIEAEQQKIAWAKAEVQRNEMRDIVSALIRGEELPGVEVDRLQFNIGDSSIRGHFSISGAEVLAMTEKLRTITGDEPKLAYCCSAPGIKFADDPAPGWGLYFYLTKQPELWALLTEWMRRPDFYVHASVWDYRPEKTGGVWVTVTDLFERAPDRISELWSTGHPGGVVSVAQNDVTPLQACDRVPELPEFAETPGDVALPDEHLHQLAGPPPEPRKTVMRTFSLCAAVVMFLLGWYGLTHKTQPVAGAVCNPSSSIPADSNGHALVCTEGMWKKSDKQGG</sequence>
<feature type="region of interest" description="Disordered" evidence="1">
    <location>
        <begin position="1"/>
        <end position="29"/>
    </location>
</feature>
<organism evidence="3 4">
    <name type="scientific">Paraburkholderia phytofirmans (strain DSM 17436 / LMG 22146 / PsJN)</name>
    <name type="common">Burkholderia phytofirmans</name>
    <dbReference type="NCBI Taxonomy" id="398527"/>
    <lineage>
        <taxon>Bacteria</taxon>
        <taxon>Pseudomonadati</taxon>
        <taxon>Pseudomonadota</taxon>
        <taxon>Betaproteobacteria</taxon>
        <taxon>Burkholderiales</taxon>
        <taxon>Burkholderiaceae</taxon>
        <taxon>Paraburkholderia</taxon>
    </lineage>
</organism>
<evidence type="ECO:0000313" key="3">
    <source>
        <dbReference type="EMBL" id="ACD21661.1"/>
    </source>
</evidence>
<evidence type="ECO:0000313" key="4">
    <source>
        <dbReference type="Proteomes" id="UP000001739"/>
    </source>
</evidence>
<reference evidence="3 4" key="1">
    <citation type="journal article" date="2011" name="J. Bacteriol.">
        <title>Complete genome sequence of the plant growth-promoting endophyte Burkholderia phytofirmans strain PsJN.</title>
        <authorList>
            <person name="Weilharter A."/>
            <person name="Mitter B."/>
            <person name="Shin M.V."/>
            <person name="Chain P.S."/>
            <person name="Nowak J."/>
            <person name="Sessitsch A."/>
        </authorList>
    </citation>
    <scope>NUCLEOTIDE SEQUENCE [LARGE SCALE GENOMIC DNA]</scope>
    <source>
        <strain evidence="4">DSM 17436 / LMG 22146 / PsJN</strain>
        <plasmid evidence="3 4">pBPHYT01</plasmid>
    </source>
</reference>
<feature type="compositionally biased region" description="Basic and acidic residues" evidence="1">
    <location>
        <begin position="1"/>
        <end position="19"/>
    </location>
</feature>
<dbReference type="RefSeq" id="WP_012431030.1">
    <property type="nucleotide sequence ID" value="NC_010679.1"/>
</dbReference>
<keyword evidence="3" id="KW-0614">Plasmid</keyword>